<evidence type="ECO:0000313" key="3">
    <source>
        <dbReference type="Proteomes" id="UP001372338"/>
    </source>
</evidence>
<dbReference type="AlphaFoldDB" id="A0AAN9IG25"/>
<proteinExistence type="predicted"/>
<feature type="transmembrane region" description="Helical" evidence="1">
    <location>
        <begin position="15"/>
        <end position="38"/>
    </location>
</feature>
<keyword evidence="1" id="KW-1133">Transmembrane helix</keyword>
<reference evidence="2 3" key="1">
    <citation type="submission" date="2024-01" db="EMBL/GenBank/DDBJ databases">
        <title>The genomes of 5 underutilized Papilionoideae crops provide insights into root nodulation and disease resistanc.</title>
        <authorList>
            <person name="Yuan L."/>
        </authorList>
    </citation>
    <scope>NUCLEOTIDE SEQUENCE [LARGE SCALE GENOMIC DNA]</scope>
    <source>
        <strain evidence="2">ZHUSHIDOU_FW_LH</strain>
        <tissue evidence="2">Leaf</tissue>
    </source>
</reference>
<keyword evidence="1" id="KW-0472">Membrane</keyword>
<protein>
    <submittedName>
        <fullName evidence="2">Uncharacterized protein</fullName>
    </submittedName>
</protein>
<sequence length="93" mass="10488">MPLESNGVGHLTRTYLIFSPPVLFFYSPFSILSLHLFASAHQPLFLSFSSLHSHSHQLHTSALLKLLSSSYCLICIMQTKTAKVWNSFTSFRA</sequence>
<dbReference type="EMBL" id="JAYWIO010000003">
    <property type="protein sequence ID" value="KAK7275890.1"/>
    <property type="molecule type" value="Genomic_DNA"/>
</dbReference>
<evidence type="ECO:0000313" key="2">
    <source>
        <dbReference type="EMBL" id="KAK7275890.1"/>
    </source>
</evidence>
<keyword evidence="3" id="KW-1185">Reference proteome</keyword>
<gene>
    <name evidence="2" type="ORF">RIF29_17016</name>
</gene>
<organism evidence="2 3">
    <name type="scientific">Crotalaria pallida</name>
    <name type="common">Smooth rattlebox</name>
    <name type="synonym">Crotalaria striata</name>
    <dbReference type="NCBI Taxonomy" id="3830"/>
    <lineage>
        <taxon>Eukaryota</taxon>
        <taxon>Viridiplantae</taxon>
        <taxon>Streptophyta</taxon>
        <taxon>Embryophyta</taxon>
        <taxon>Tracheophyta</taxon>
        <taxon>Spermatophyta</taxon>
        <taxon>Magnoliopsida</taxon>
        <taxon>eudicotyledons</taxon>
        <taxon>Gunneridae</taxon>
        <taxon>Pentapetalae</taxon>
        <taxon>rosids</taxon>
        <taxon>fabids</taxon>
        <taxon>Fabales</taxon>
        <taxon>Fabaceae</taxon>
        <taxon>Papilionoideae</taxon>
        <taxon>50 kb inversion clade</taxon>
        <taxon>genistoids sensu lato</taxon>
        <taxon>core genistoids</taxon>
        <taxon>Crotalarieae</taxon>
        <taxon>Crotalaria</taxon>
    </lineage>
</organism>
<evidence type="ECO:0000256" key="1">
    <source>
        <dbReference type="SAM" id="Phobius"/>
    </source>
</evidence>
<comment type="caution">
    <text evidence="2">The sequence shown here is derived from an EMBL/GenBank/DDBJ whole genome shotgun (WGS) entry which is preliminary data.</text>
</comment>
<accession>A0AAN9IG25</accession>
<keyword evidence="1" id="KW-0812">Transmembrane</keyword>
<dbReference type="Proteomes" id="UP001372338">
    <property type="component" value="Unassembled WGS sequence"/>
</dbReference>
<name>A0AAN9IG25_CROPI</name>